<evidence type="ECO:0000256" key="2">
    <source>
        <dbReference type="ARBA" id="ARBA00022723"/>
    </source>
</evidence>
<dbReference type="AlphaFoldDB" id="A0A4Z0BX91"/>
<dbReference type="GO" id="GO:0016706">
    <property type="term" value="F:2-oxoglutarate-dependent dioxygenase activity"/>
    <property type="evidence" value="ECO:0007669"/>
    <property type="project" value="UniProtKB-ARBA"/>
</dbReference>
<dbReference type="EMBL" id="SMLM01000002">
    <property type="protein sequence ID" value="TFZ02950.1"/>
    <property type="molecule type" value="Genomic_DNA"/>
</dbReference>
<accession>A0A4Z0BX91</accession>
<dbReference type="InterPro" id="IPR051178">
    <property type="entry name" value="TfdA_dioxygenase"/>
</dbReference>
<keyword evidence="4" id="KW-0560">Oxidoreductase</keyword>
<dbReference type="GO" id="GO:0046872">
    <property type="term" value="F:metal ion binding"/>
    <property type="evidence" value="ECO:0007669"/>
    <property type="project" value="UniProtKB-KW"/>
</dbReference>
<evidence type="ECO:0000313" key="8">
    <source>
        <dbReference type="Proteomes" id="UP000298180"/>
    </source>
</evidence>
<keyword evidence="5" id="KW-0408">Iron</keyword>
<evidence type="ECO:0000256" key="4">
    <source>
        <dbReference type="ARBA" id="ARBA00023002"/>
    </source>
</evidence>
<proteinExistence type="inferred from homology"/>
<sequence length="295" mass="33212">MQTAAPDSPNVRVQPIKGEFVASVEGLDLRNTLSNEQAAWVEKTLAAHGVLIFRDQRIGDVEQLNFIKLFGPPKAASFSETQTEVRYLIDVTNADAEGNILPMTDKGAMFMRSNQQWHSDGTYNPLPHRITTLHARELPHNAPPTEYADMRGAWEALSGQRQSELQGLVVQHDRSWSLLQAGMTPEQLTEEHKSRTAPQPLVRVNKITGRKSLYLASHASHIVGWPVEEGRKLLKELIEHATQPQFVYTHMWQARDLVLWDDAATMHRAVPYKDRLVRRMKQGGAHEVAPLLQGA</sequence>
<keyword evidence="3 7" id="KW-0223">Dioxygenase</keyword>
<protein>
    <submittedName>
        <fullName evidence="7">TauD/TfdA family dioxygenase</fullName>
    </submittedName>
</protein>
<dbReference type="Gene3D" id="3.60.130.10">
    <property type="entry name" value="Clavaminate synthase-like"/>
    <property type="match status" value="1"/>
</dbReference>
<dbReference type="Pfam" id="PF02668">
    <property type="entry name" value="TauD"/>
    <property type="match status" value="1"/>
</dbReference>
<gene>
    <name evidence="7" type="ORF">EZ313_17130</name>
</gene>
<dbReference type="RefSeq" id="WP_135264475.1">
    <property type="nucleotide sequence ID" value="NZ_SMLM01000002.1"/>
</dbReference>
<evidence type="ECO:0000313" key="7">
    <source>
        <dbReference type="EMBL" id="TFZ02950.1"/>
    </source>
</evidence>
<keyword evidence="8" id="KW-1185">Reference proteome</keyword>
<dbReference type="SUPFAM" id="SSF51197">
    <property type="entry name" value="Clavaminate synthase-like"/>
    <property type="match status" value="1"/>
</dbReference>
<evidence type="ECO:0000256" key="5">
    <source>
        <dbReference type="ARBA" id="ARBA00023004"/>
    </source>
</evidence>
<comment type="caution">
    <text evidence="7">The sequence shown here is derived from an EMBL/GenBank/DDBJ whole genome shotgun (WGS) entry which is preliminary data.</text>
</comment>
<dbReference type="OrthoDB" id="8893262at2"/>
<dbReference type="PANTHER" id="PTHR43779">
    <property type="entry name" value="DIOXYGENASE RV0097-RELATED"/>
    <property type="match status" value="1"/>
</dbReference>
<dbReference type="Proteomes" id="UP000298180">
    <property type="component" value="Unassembled WGS sequence"/>
</dbReference>
<feature type="domain" description="TauD/TfdA-like" evidence="6">
    <location>
        <begin position="13"/>
        <end position="280"/>
    </location>
</feature>
<dbReference type="InterPro" id="IPR042098">
    <property type="entry name" value="TauD-like_sf"/>
</dbReference>
<organism evidence="7 8">
    <name type="scientific">Ramlibacter henchirensis</name>
    <dbReference type="NCBI Taxonomy" id="204072"/>
    <lineage>
        <taxon>Bacteria</taxon>
        <taxon>Pseudomonadati</taxon>
        <taxon>Pseudomonadota</taxon>
        <taxon>Betaproteobacteria</taxon>
        <taxon>Burkholderiales</taxon>
        <taxon>Comamonadaceae</taxon>
        <taxon>Ramlibacter</taxon>
    </lineage>
</organism>
<evidence type="ECO:0000259" key="6">
    <source>
        <dbReference type="Pfam" id="PF02668"/>
    </source>
</evidence>
<comment type="similarity">
    <text evidence="1">Belongs to the TfdA dioxygenase family.</text>
</comment>
<evidence type="ECO:0000256" key="3">
    <source>
        <dbReference type="ARBA" id="ARBA00022964"/>
    </source>
</evidence>
<dbReference type="PANTHER" id="PTHR43779:SF3">
    <property type="entry name" value="(3R)-3-[(CARBOXYMETHYL)AMINO]FATTY ACID OXYGENASE_DECARBOXYLASE"/>
    <property type="match status" value="1"/>
</dbReference>
<dbReference type="InterPro" id="IPR003819">
    <property type="entry name" value="TauD/TfdA-like"/>
</dbReference>
<name>A0A4Z0BX91_9BURK</name>
<reference evidence="7 8" key="1">
    <citation type="submission" date="2019-03" db="EMBL/GenBank/DDBJ databases">
        <title>Ramlibacter henchirensis DSM 14656, whole genome shotgun sequence.</title>
        <authorList>
            <person name="Zhang X."/>
            <person name="Feng G."/>
            <person name="Zhu H."/>
        </authorList>
    </citation>
    <scope>NUCLEOTIDE SEQUENCE [LARGE SCALE GENOMIC DNA]</scope>
    <source>
        <strain evidence="7 8">DSM 14656</strain>
    </source>
</reference>
<keyword evidence="2" id="KW-0479">Metal-binding</keyword>
<evidence type="ECO:0000256" key="1">
    <source>
        <dbReference type="ARBA" id="ARBA00005896"/>
    </source>
</evidence>